<sequence length="693" mass="76886">MLAVPLILIISICLTNGFPPVPHIDTEFQQQREIFPSSEQQQIIFHAPEQKEVILQIPEQQGIVFQAPDQQNVVFQTSEQQGVIFHASEQQQESLQTPVQQEDIFHISEQEVKQKQPNGDYFTSGNTNLAEQQTDFTISCIGSNRICTNTNDCINGYVHFAKIAAYSSTTRIQECRVQDQVCCTTKEESKLKETETSNVKSNIKKNSLKNYNPTTVPGQNVIGVPTQFEISLSSDAFATTAHLQLGCAAALLCVEEKFCALDGMISPEPVTLSDSQLLRRVPLSSCKNPESGIIGKCCRDPNYVDPWPTGNLPANYSGGFDEQGFPTFLNIAKVRPPKTSTQPTTIAVKNYATKQYSVKTQQKSEPTLISENSDIFSKTLIPPNRNKDADSNFNKPESKLRCGVRNQVAQKPESEGVSQTVFAEIPWQAMVLHSKERKILCSGVLVGAQDVLTAANCVDSLLPSDISIKLGEWKLGYELKHEEPLPFRIIDVSSISIHPSYTQGYGEYDLAMLHLESPATFDFHINPLCLPISNSLALNDKPCITTGWGKSILQAHYAGAIMHAVNMDVLPTESCKERLISINFETDIANRTICAAPKEEKNNVCETDIGGPLACLNEHGFYDLAGIYSQDTGCQPTNQIAIFAPLDQTWLKETMFKSTSEESKTNTLYDKQLFSDDYRKSTLSTNNQYLPPV</sequence>
<evidence type="ECO:0000256" key="2">
    <source>
        <dbReference type="ARBA" id="ARBA00023180"/>
    </source>
</evidence>
<keyword evidence="1" id="KW-1015">Disulfide bond</keyword>
<dbReference type="InterPro" id="IPR040973">
    <property type="entry name" value="CLIP_SPH_Scar"/>
</dbReference>
<comment type="caution">
    <text evidence="5">The sequence shown here is derived from an EMBL/GenBank/DDBJ whole genome shotgun (WGS) entry which is preliminary data.</text>
</comment>
<dbReference type="Pfam" id="PF00089">
    <property type="entry name" value="Trypsin"/>
    <property type="match status" value="1"/>
</dbReference>
<dbReference type="PROSITE" id="PS50240">
    <property type="entry name" value="TRYPSIN_DOM"/>
    <property type="match status" value="1"/>
</dbReference>
<gene>
    <name evidence="5" type="ORF">XYLVIOL_LOCUS9021</name>
</gene>
<feature type="signal peptide" evidence="3">
    <location>
        <begin position="1"/>
        <end position="17"/>
    </location>
</feature>
<dbReference type="InterPro" id="IPR043504">
    <property type="entry name" value="Peptidase_S1_PA_chymotrypsin"/>
</dbReference>
<organism evidence="5 6">
    <name type="scientific">Xylocopa violacea</name>
    <name type="common">Violet carpenter bee</name>
    <name type="synonym">Apis violacea</name>
    <dbReference type="NCBI Taxonomy" id="135666"/>
    <lineage>
        <taxon>Eukaryota</taxon>
        <taxon>Metazoa</taxon>
        <taxon>Ecdysozoa</taxon>
        <taxon>Arthropoda</taxon>
        <taxon>Hexapoda</taxon>
        <taxon>Insecta</taxon>
        <taxon>Pterygota</taxon>
        <taxon>Neoptera</taxon>
        <taxon>Endopterygota</taxon>
        <taxon>Hymenoptera</taxon>
        <taxon>Apocrita</taxon>
        <taxon>Aculeata</taxon>
        <taxon>Apoidea</taxon>
        <taxon>Anthophila</taxon>
        <taxon>Apidae</taxon>
        <taxon>Xylocopa</taxon>
        <taxon>Xylocopa</taxon>
    </lineage>
</organism>
<dbReference type="Pfam" id="PF18399">
    <property type="entry name" value="CLIP_SPH_Scar"/>
    <property type="match status" value="1"/>
</dbReference>
<keyword evidence="6" id="KW-1185">Reference proteome</keyword>
<dbReference type="InterPro" id="IPR001254">
    <property type="entry name" value="Trypsin_dom"/>
</dbReference>
<feature type="chain" id="PRO_5045273718" description="Peptidase S1 domain-containing protein" evidence="3">
    <location>
        <begin position="18"/>
        <end position="693"/>
    </location>
</feature>
<evidence type="ECO:0000256" key="3">
    <source>
        <dbReference type="SAM" id="SignalP"/>
    </source>
</evidence>
<proteinExistence type="predicted"/>
<evidence type="ECO:0000256" key="1">
    <source>
        <dbReference type="ARBA" id="ARBA00023157"/>
    </source>
</evidence>
<evidence type="ECO:0000313" key="6">
    <source>
        <dbReference type="Proteomes" id="UP001642520"/>
    </source>
</evidence>
<keyword evidence="2" id="KW-0325">Glycoprotein</keyword>
<dbReference type="CDD" id="cd00190">
    <property type="entry name" value="Tryp_SPc"/>
    <property type="match status" value="1"/>
</dbReference>
<keyword evidence="3" id="KW-0732">Signal</keyword>
<dbReference type="EMBL" id="CAXAJV020001299">
    <property type="protein sequence ID" value="CAL7948678.1"/>
    <property type="molecule type" value="Genomic_DNA"/>
</dbReference>
<dbReference type="SUPFAM" id="SSF50494">
    <property type="entry name" value="Trypsin-like serine proteases"/>
    <property type="match status" value="1"/>
</dbReference>
<protein>
    <recommendedName>
        <fullName evidence="4">Peptidase S1 domain-containing protein</fullName>
    </recommendedName>
</protein>
<dbReference type="PRINTS" id="PR00722">
    <property type="entry name" value="CHYMOTRYPSIN"/>
</dbReference>
<dbReference type="PANTHER" id="PTHR24252:SF27">
    <property type="entry name" value="TRANSMEMBRANE PROTEASE SERINE 3-LIKE"/>
    <property type="match status" value="1"/>
</dbReference>
<dbReference type="Proteomes" id="UP001642520">
    <property type="component" value="Unassembled WGS sequence"/>
</dbReference>
<dbReference type="SMART" id="SM00020">
    <property type="entry name" value="Tryp_SPc"/>
    <property type="match status" value="1"/>
</dbReference>
<evidence type="ECO:0000259" key="4">
    <source>
        <dbReference type="PROSITE" id="PS50240"/>
    </source>
</evidence>
<dbReference type="Gene3D" id="2.40.10.10">
    <property type="entry name" value="Trypsin-like serine proteases"/>
    <property type="match status" value="1"/>
</dbReference>
<dbReference type="PANTHER" id="PTHR24252">
    <property type="entry name" value="ACROSIN-RELATED"/>
    <property type="match status" value="1"/>
</dbReference>
<accession>A0ABP1PA50</accession>
<feature type="domain" description="Peptidase S1" evidence="4">
    <location>
        <begin position="413"/>
        <end position="656"/>
    </location>
</feature>
<dbReference type="InterPro" id="IPR001314">
    <property type="entry name" value="Peptidase_S1A"/>
</dbReference>
<dbReference type="InterPro" id="IPR009003">
    <property type="entry name" value="Peptidase_S1_PA"/>
</dbReference>
<reference evidence="5 6" key="1">
    <citation type="submission" date="2024-08" db="EMBL/GenBank/DDBJ databases">
        <authorList>
            <person name="Will J Nash"/>
            <person name="Angela Man"/>
            <person name="Seanna McTaggart"/>
            <person name="Kendall Baker"/>
            <person name="Tom Barker"/>
            <person name="Leah Catchpole"/>
            <person name="Alex Durrant"/>
            <person name="Karim Gharbi"/>
            <person name="Naomi Irish"/>
            <person name="Gemy Kaithakottil"/>
            <person name="Debby Ku"/>
            <person name="Aaliyah Providence"/>
            <person name="Felix Shaw"/>
            <person name="David Swarbreck"/>
            <person name="Chris Watkins"/>
            <person name="Ann M. McCartney"/>
            <person name="Giulio Formenti"/>
            <person name="Alice Mouton"/>
            <person name="Noel Vella"/>
            <person name="Bjorn M von Reumont"/>
            <person name="Adriana Vella"/>
            <person name="Wilfried Haerty"/>
        </authorList>
    </citation>
    <scope>NUCLEOTIDE SEQUENCE [LARGE SCALE GENOMIC DNA]</scope>
</reference>
<evidence type="ECO:0000313" key="5">
    <source>
        <dbReference type="EMBL" id="CAL7948678.1"/>
    </source>
</evidence>
<name>A0ABP1PA50_XYLVO</name>